<dbReference type="Gene3D" id="1.10.287.4300">
    <property type="entry name" value="Stage III sporulation protein AH-like"/>
    <property type="match status" value="1"/>
</dbReference>
<evidence type="ECO:0008006" key="4">
    <source>
        <dbReference type="Google" id="ProtNLM"/>
    </source>
</evidence>
<protein>
    <recommendedName>
        <fullName evidence="4">Stage III sporulation protein AH</fullName>
    </recommendedName>
</protein>
<accession>A0A1S6IUP0</accession>
<dbReference type="RefSeq" id="WP_077713452.1">
    <property type="nucleotide sequence ID" value="NZ_CP019698.1"/>
</dbReference>
<dbReference type="InterPro" id="IPR024232">
    <property type="entry name" value="SpoIIIAH"/>
</dbReference>
<dbReference type="OrthoDB" id="1680784at2"/>
<dbReference type="Pfam" id="PF12685">
    <property type="entry name" value="SpoIIIAH"/>
    <property type="match status" value="1"/>
</dbReference>
<dbReference type="EMBL" id="CP019698">
    <property type="protein sequence ID" value="AQS58498.1"/>
    <property type="molecule type" value="Genomic_DNA"/>
</dbReference>
<sequence length="200" mass="22421">MPKRFWLLGLMTLAGVALLVVGWQGDVERAINAVKQSNSVTIEQREDQPGKNDLIVKPDTTPSGNAVEVQQDSNREDVDDVMQEGSGFFVEYRLERERSRGQQIEIAREIINNANADPEVRKKAQEQMYQISNALQKELEVESLIRAKGYKDSVVFLEGNTATVVIQAKDLTQEDAMKITDLVSRSTQVSAQNVVIIPKY</sequence>
<keyword evidence="3" id="KW-1185">Reference proteome</keyword>
<evidence type="ECO:0000313" key="2">
    <source>
        <dbReference type="EMBL" id="AQS58498.1"/>
    </source>
</evidence>
<gene>
    <name evidence="2" type="ORF">B0537_05000</name>
</gene>
<feature type="region of interest" description="Disordered" evidence="1">
    <location>
        <begin position="42"/>
        <end position="72"/>
    </location>
</feature>
<feature type="compositionally biased region" description="Polar residues" evidence="1">
    <location>
        <begin position="60"/>
        <end position="72"/>
    </location>
</feature>
<dbReference type="KEGG" id="dfg:B0537_05000"/>
<proteinExistence type="predicted"/>
<name>A0A1S6IUP0_9FIRM</name>
<evidence type="ECO:0000256" key="1">
    <source>
        <dbReference type="SAM" id="MobiDB-lite"/>
    </source>
</evidence>
<dbReference type="AlphaFoldDB" id="A0A1S6IUP0"/>
<evidence type="ECO:0000313" key="3">
    <source>
        <dbReference type="Proteomes" id="UP000189464"/>
    </source>
</evidence>
<organism evidence="2 3">
    <name type="scientific">Desulforamulus ferrireducens</name>
    <dbReference type="NCBI Taxonomy" id="1833852"/>
    <lineage>
        <taxon>Bacteria</taxon>
        <taxon>Bacillati</taxon>
        <taxon>Bacillota</taxon>
        <taxon>Clostridia</taxon>
        <taxon>Eubacteriales</taxon>
        <taxon>Peptococcaceae</taxon>
        <taxon>Desulforamulus</taxon>
    </lineage>
</organism>
<dbReference type="Proteomes" id="UP000189464">
    <property type="component" value="Chromosome"/>
</dbReference>
<dbReference type="InterPro" id="IPR038503">
    <property type="entry name" value="SpoIIIAH_sf"/>
</dbReference>
<feature type="compositionally biased region" description="Basic and acidic residues" evidence="1">
    <location>
        <begin position="43"/>
        <end position="56"/>
    </location>
</feature>
<reference evidence="2 3" key="1">
    <citation type="journal article" date="2016" name="Int. J. Syst. Evol. Microbiol.">
        <title>Desulfotomaculum ferrireducens sp. nov., a moderately thermophilic sulfate-reducing and dissimilatory Fe(III)-reducing bacterium isolated from compost.</title>
        <authorList>
            <person name="Yang G."/>
            <person name="Guo J."/>
            <person name="Zhuang L."/>
            <person name="Yuan Y."/>
            <person name="Zhou S."/>
        </authorList>
    </citation>
    <scope>NUCLEOTIDE SEQUENCE [LARGE SCALE GENOMIC DNA]</scope>
    <source>
        <strain evidence="2 3">GSS09</strain>
    </source>
</reference>
<dbReference type="STRING" id="1833852.B0537_05000"/>